<proteinExistence type="predicted"/>
<dbReference type="RefSeq" id="WP_107325715.1">
    <property type="nucleotide sequence ID" value="NZ_NHSP01000060.1"/>
</dbReference>
<name>A0A2T4JFV6_9RHOB</name>
<dbReference type="Pfam" id="PF10983">
    <property type="entry name" value="DUF2793"/>
    <property type="match status" value="1"/>
</dbReference>
<dbReference type="AlphaFoldDB" id="A0A2T4JFV6"/>
<evidence type="ECO:0000313" key="1">
    <source>
        <dbReference type="EMBL" id="PTE16723.1"/>
    </source>
</evidence>
<accession>A0A2T4JFV6</accession>
<protein>
    <submittedName>
        <fullName evidence="1">Ribonuclease III</fullName>
    </submittedName>
</protein>
<dbReference type="OrthoDB" id="564699at2"/>
<sequence length="247" mass="25224">MAETSPRLLLPYLQAAQAQKHVTHNEALRRLDGLVNLTVEDRSRSAPPANPVEGAAYLVAAGATGLWAGWSGDIALWADGAWMRLPTRVGWRVWVIAEQLMLVRLAAGWVTLDAAMGLLVRGASTDLAEGALGSRTRASVIEASVTGLSGSSVTTTLTIPARALVIGVSARVTTAITGATGFALGTATEQSAFGAGFGISAGSLAQLPITPRAFALATPVRVSAEGGSFTGGALRLACHTLSIGAPA</sequence>
<organism evidence="1 2">
    <name type="scientific">Phaeovulum veldkampii DSM 11550</name>
    <dbReference type="NCBI Taxonomy" id="1185920"/>
    <lineage>
        <taxon>Bacteria</taxon>
        <taxon>Pseudomonadati</taxon>
        <taxon>Pseudomonadota</taxon>
        <taxon>Alphaproteobacteria</taxon>
        <taxon>Rhodobacterales</taxon>
        <taxon>Paracoccaceae</taxon>
        <taxon>Phaeovulum</taxon>
    </lineage>
</organism>
<reference evidence="1 2" key="1">
    <citation type="submission" date="2018-03" db="EMBL/GenBank/DDBJ databases">
        <title>Rhodobacter veldkampii.</title>
        <authorList>
            <person name="Meyer T.E."/>
            <person name="Miller S."/>
            <person name="Lodha T."/>
            <person name="Gandham S."/>
            <person name="Chintalapati S."/>
            <person name="Chintalapati V.R."/>
        </authorList>
    </citation>
    <scope>NUCLEOTIDE SEQUENCE [LARGE SCALE GENOMIC DNA]</scope>
    <source>
        <strain evidence="1 2">DSM 11550</strain>
    </source>
</reference>
<dbReference type="EMBL" id="PZKF01000034">
    <property type="protein sequence ID" value="PTE16723.1"/>
    <property type="molecule type" value="Genomic_DNA"/>
</dbReference>
<comment type="caution">
    <text evidence="1">The sequence shown here is derived from an EMBL/GenBank/DDBJ whole genome shotgun (WGS) entry which is preliminary data.</text>
</comment>
<evidence type="ECO:0000313" key="2">
    <source>
        <dbReference type="Proteomes" id="UP000241899"/>
    </source>
</evidence>
<dbReference type="Proteomes" id="UP000241899">
    <property type="component" value="Unassembled WGS sequence"/>
</dbReference>
<dbReference type="InterPro" id="IPR021251">
    <property type="entry name" value="DUF2793"/>
</dbReference>
<gene>
    <name evidence="1" type="ORF">C5F46_12685</name>
</gene>
<keyword evidence="2" id="KW-1185">Reference proteome</keyword>